<feature type="transmembrane region" description="Helical" evidence="1">
    <location>
        <begin position="5"/>
        <end position="22"/>
    </location>
</feature>
<evidence type="ECO:0000313" key="2">
    <source>
        <dbReference type="EMBL" id="MDQ7916710.1"/>
    </source>
</evidence>
<dbReference type="RefSeq" id="WP_308863362.1">
    <property type="nucleotide sequence ID" value="NZ_JAVHUL010000007.1"/>
</dbReference>
<protein>
    <submittedName>
        <fullName evidence="2">Uncharacterized protein</fullName>
    </submittedName>
</protein>
<name>A0ABU0ZZ23_9FLAO</name>
<sequence>MKKIGILKVLGIVLITFGIVYLDFDNLNFDLNYKAYAALIIGLIISVFSYLKPQKSETEY</sequence>
<dbReference type="Proteomes" id="UP001230915">
    <property type="component" value="Unassembled WGS sequence"/>
</dbReference>
<feature type="transmembrane region" description="Helical" evidence="1">
    <location>
        <begin position="34"/>
        <end position="51"/>
    </location>
</feature>
<dbReference type="EMBL" id="JAVHUL010000007">
    <property type="protein sequence ID" value="MDQ7916710.1"/>
    <property type="molecule type" value="Genomic_DNA"/>
</dbReference>
<keyword evidence="1" id="KW-0812">Transmembrane</keyword>
<keyword evidence="1" id="KW-1133">Transmembrane helix</keyword>
<gene>
    <name evidence="2" type="ORF">RBU60_03915</name>
</gene>
<comment type="caution">
    <text evidence="2">The sequence shown here is derived from an EMBL/GenBank/DDBJ whole genome shotgun (WGS) entry which is preliminary data.</text>
</comment>
<reference evidence="2 3" key="1">
    <citation type="submission" date="2023-08" db="EMBL/GenBank/DDBJ databases">
        <title>Mesonia sp. MT50, isolated from deep-sea sediment of the Mariana Trench.</title>
        <authorList>
            <person name="Fu H."/>
        </authorList>
    </citation>
    <scope>NUCLEOTIDE SEQUENCE [LARGE SCALE GENOMIC DNA]</scope>
    <source>
        <strain evidence="2 3">MT50</strain>
    </source>
</reference>
<organism evidence="2 3">
    <name type="scientific">Mesonia profundi</name>
    <dbReference type="NCBI Taxonomy" id="3070998"/>
    <lineage>
        <taxon>Bacteria</taxon>
        <taxon>Pseudomonadati</taxon>
        <taxon>Bacteroidota</taxon>
        <taxon>Flavobacteriia</taxon>
        <taxon>Flavobacteriales</taxon>
        <taxon>Flavobacteriaceae</taxon>
        <taxon>Mesonia</taxon>
    </lineage>
</organism>
<keyword evidence="1" id="KW-0472">Membrane</keyword>
<evidence type="ECO:0000256" key="1">
    <source>
        <dbReference type="SAM" id="Phobius"/>
    </source>
</evidence>
<evidence type="ECO:0000313" key="3">
    <source>
        <dbReference type="Proteomes" id="UP001230915"/>
    </source>
</evidence>
<keyword evidence="3" id="KW-1185">Reference proteome</keyword>
<proteinExistence type="predicted"/>
<accession>A0ABU0ZZ23</accession>